<evidence type="ECO:0000256" key="2">
    <source>
        <dbReference type="ARBA" id="ARBA00022857"/>
    </source>
</evidence>
<feature type="signal peptide" evidence="4">
    <location>
        <begin position="1"/>
        <end position="25"/>
    </location>
</feature>
<evidence type="ECO:0000256" key="3">
    <source>
        <dbReference type="ARBA" id="ARBA00023002"/>
    </source>
</evidence>
<evidence type="ECO:0000256" key="4">
    <source>
        <dbReference type="SAM" id="SignalP"/>
    </source>
</evidence>
<evidence type="ECO:0000313" key="5">
    <source>
        <dbReference type="EMBL" id="OAF98822.1"/>
    </source>
</evidence>
<dbReference type="PANTHER" id="PTHR24320:SF282">
    <property type="entry name" value="WW DOMAIN-CONTAINING OXIDOREDUCTASE"/>
    <property type="match status" value="1"/>
</dbReference>
<sequence length="122" mass="13188">MNKPTATDHLGPFLVANILLPLLQSISVASRDSDVRVINVSRTAIDLVPSGHSFSLLEAWNNDSGGECSPLRFLHRYGHSKVANVLCTTELQRQLDQESSRILVAAVQPGVVATPRSEKSLG</sequence>
<dbReference type="STRING" id="1460663.A0A177BTT3"/>
<evidence type="ECO:0000256" key="1">
    <source>
        <dbReference type="ARBA" id="ARBA00006484"/>
    </source>
</evidence>
<feature type="chain" id="PRO_5008057316" description="NAD(P)-binding protein" evidence="4">
    <location>
        <begin position="26"/>
        <end position="122"/>
    </location>
</feature>
<dbReference type="AlphaFoldDB" id="A0A177BTT3"/>
<dbReference type="GO" id="GO:0016491">
    <property type="term" value="F:oxidoreductase activity"/>
    <property type="evidence" value="ECO:0007669"/>
    <property type="project" value="UniProtKB-KW"/>
</dbReference>
<dbReference type="SUPFAM" id="SSF51735">
    <property type="entry name" value="NAD(P)-binding Rossmann-fold domains"/>
    <property type="match status" value="1"/>
</dbReference>
<dbReference type="EMBL" id="KV441564">
    <property type="protein sequence ID" value="OAF98822.1"/>
    <property type="molecule type" value="Genomic_DNA"/>
</dbReference>
<keyword evidence="3" id="KW-0560">Oxidoreductase</keyword>
<protein>
    <recommendedName>
        <fullName evidence="7">NAD(P)-binding protein</fullName>
    </recommendedName>
</protein>
<dbReference type="InterPro" id="IPR036291">
    <property type="entry name" value="NAD(P)-bd_dom_sf"/>
</dbReference>
<proteinExistence type="inferred from homology"/>
<name>A0A177BTT3_9PLEO</name>
<evidence type="ECO:0000313" key="6">
    <source>
        <dbReference type="Proteomes" id="UP000077069"/>
    </source>
</evidence>
<keyword evidence="6" id="KW-1185">Reference proteome</keyword>
<dbReference type="GeneID" id="28758583"/>
<dbReference type="RefSeq" id="XP_018029188.1">
    <property type="nucleotide sequence ID" value="XM_018175097.1"/>
</dbReference>
<comment type="similarity">
    <text evidence="1">Belongs to the short-chain dehydrogenases/reductases (SDR) family.</text>
</comment>
<organism evidence="5 6">
    <name type="scientific">Paraphaeosphaeria sporulosa</name>
    <dbReference type="NCBI Taxonomy" id="1460663"/>
    <lineage>
        <taxon>Eukaryota</taxon>
        <taxon>Fungi</taxon>
        <taxon>Dikarya</taxon>
        <taxon>Ascomycota</taxon>
        <taxon>Pezizomycotina</taxon>
        <taxon>Dothideomycetes</taxon>
        <taxon>Pleosporomycetidae</taxon>
        <taxon>Pleosporales</taxon>
        <taxon>Massarineae</taxon>
        <taxon>Didymosphaeriaceae</taxon>
        <taxon>Paraphaeosphaeria</taxon>
    </lineage>
</organism>
<dbReference type="Proteomes" id="UP000077069">
    <property type="component" value="Unassembled WGS sequence"/>
</dbReference>
<accession>A0A177BTT3</accession>
<keyword evidence="2" id="KW-0521">NADP</keyword>
<reference evidence="5 6" key="1">
    <citation type="submission" date="2016-05" db="EMBL/GenBank/DDBJ databases">
        <title>Comparative analysis of secretome profiles of manganese(II)-oxidizing ascomycete fungi.</title>
        <authorList>
            <consortium name="DOE Joint Genome Institute"/>
            <person name="Zeiner C.A."/>
            <person name="Purvine S.O."/>
            <person name="Zink E.M."/>
            <person name="Wu S."/>
            <person name="Pasa-Tolic L."/>
            <person name="Chaput D.L."/>
            <person name="Haridas S."/>
            <person name="Grigoriev I.V."/>
            <person name="Santelli C.M."/>
            <person name="Hansel C.M."/>
        </authorList>
    </citation>
    <scope>NUCLEOTIDE SEQUENCE [LARGE SCALE GENOMIC DNA]</scope>
    <source>
        <strain evidence="5 6">AP3s5-JAC2a</strain>
    </source>
</reference>
<dbReference type="InParanoid" id="A0A177BTT3"/>
<keyword evidence="4" id="KW-0732">Signal</keyword>
<gene>
    <name evidence="5" type="ORF">CC84DRAFT_1105486</name>
</gene>
<dbReference type="OrthoDB" id="191139at2759"/>
<dbReference type="PANTHER" id="PTHR24320">
    <property type="entry name" value="RETINOL DEHYDROGENASE"/>
    <property type="match status" value="1"/>
</dbReference>
<evidence type="ECO:0008006" key="7">
    <source>
        <dbReference type="Google" id="ProtNLM"/>
    </source>
</evidence>
<dbReference type="Gene3D" id="3.40.50.720">
    <property type="entry name" value="NAD(P)-binding Rossmann-like Domain"/>
    <property type="match status" value="1"/>
</dbReference>